<feature type="compositionally biased region" description="Basic and acidic residues" evidence="1">
    <location>
        <begin position="589"/>
        <end position="614"/>
    </location>
</feature>
<evidence type="ECO:0000256" key="1">
    <source>
        <dbReference type="SAM" id="MobiDB-lite"/>
    </source>
</evidence>
<name>A0ABR1YRY9_9PEZI</name>
<feature type="compositionally biased region" description="Basic and acidic residues" evidence="1">
    <location>
        <begin position="475"/>
        <end position="484"/>
    </location>
</feature>
<feature type="compositionally biased region" description="Low complexity" evidence="1">
    <location>
        <begin position="326"/>
        <end position="347"/>
    </location>
</feature>
<accession>A0ABR1YRY9</accession>
<dbReference type="EMBL" id="JBBWRZ010000004">
    <property type="protein sequence ID" value="KAK8237756.1"/>
    <property type="molecule type" value="Genomic_DNA"/>
</dbReference>
<feature type="compositionally biased region" description="Low complexity" evidence="1">
    <location>
        <begin position="385"/>
        <end position="406"/>
    </location>
</feature>
<proteinExistence type="predicted"/>
<feature type="compositionally biased region" description="Basic and acidic residues" evidence="1">
    <location>
        <begin position="285"/>
        <end position="302"/>
    </location>
</feature>
<feature type="region of interest" description="Disordered" evidence="1">
    <location>
        <begin position="1"/>
        <end position="125"/>
    </location>
</feature>
<feature type="region of interest" description="Disordered" evidence="1">
    <location>
        <begin position="158"/>
        <end position="665"/>
    </location>
</feature>
<feature type="compositionally biased region" description="Polar residues" evidence="1">
    <location>
        <begin position="77"/>
        <end position="89"/>
    </location>
</feature>
<reference evidence="2 3" key="1">
    <citation type="submission" date="2024-04" db="EMBL/GenBank/DDBJ databases">
        <title>Phyllosticta paracitricarpa is synonymous to the EU quarantine fungus P. citricarpa based on phylogenomic analyses.</title>
        <authorList>
            <consortium name="Lawrence Berkeley National Laboratory"/>
            <person name="Van Ingen-Buijs V.A."/>
            <person name="Van Westerhoven A.C."/>
            <person name="Haridas S."/>
            <person name="Skiadas P."/>
            <person name="Martin F."/>
            <person name="Groenewald J.Z."/>
            <person name="Crous P.W."/>
            <person name="Seidl M.F."/>
        </authorList>
    </citation>
    <scope>NUCLEOTIDE SEQUENCE [LARGE SCALE GENOMIC DNA]</scope>
    <source>
        <strain evidence="2 3">CBS 123374</strain>
    </source>
</reference>
<organism evidence="2 3">
    <name type="scientific">Phyllosticta capitalensis</name>
    <dbReference type="NCBI Taxonomy" id="121624"/>
    <lineage>
        <taxon>Eukaryota</taxon>
        <taxon>Fungi</taxon>
        <taxon>Dikarya</taxon>
        <taxon>Ascomycota</taxon>
        <taxon>Pezizomycotina</taxon>
        <taxon>Dothideomycetes</taxon>
        <taxon>Dothideomycetes incertae sedis</taxon>
        <taxon>Botryosphaeriales</taxon>
        <taxon>Phyllostictaceae</taxon>
        <taxon>Phyllosticta</taxon>
    </lineage>
</organism>
<feature type="compositionally biased region" description="Basic and acidic residues" evidence="1">
    <location>
        <begin position="217"/>
        <end position="231"/>
    </location>
</feature>
<keyword evidence="3" id="KW-1185">Reference proteome</keyword>
<protein>
    <submittedName>
        <fullName evidence="2">Uncharacterized protein</fullName>
    </submittedName>
</protein>
<feature type="compositionally biased region" description="Basic and acidic residues" evidence="1">
    <location>
        <begin position="313"/>
        <end position="325"/>
    </location>
</feature>
<feature type="compositionally biased region" description="Low complexity" evidence="1">
    <location>
        <begin position="414"/>
        <end position="426"/>
    </location>
</feature>
<sequence length="665" mass="69192">MSSPAPSGGAGGVRSLRAMFEKANPPDSPEAGSRGRSFSPAGSIRTSSRESSRNTSKIRASFVSVEPFDPIARMAEMTQSTMSPTSHPSNDFGPLQDPVENADPEGSTVHHRRGSMSLDPNRDSEVLEEVKQSVSQEAHERRASLQVDEVVPESALLPSTVNTPFPEIKEDEAMGKFVDNEDNQLQDPELSKAPGPKQEATQENAEAAVADAARQLRKVELAVHEQPRTESETAVDNKPVSEPQKEQTQSEPAALIDFSEDSTNQAEPAANDKVTAPKPLEADAVENKREAEPIPVQEEKPEPVAAPEPPASEEIKEPAVEEKAEAPVAEKIAAPVEAKVEAAPVEATSNGAPSAEHEEPAPQEQPAESVPDSPKKSPTPVPTETPASSITSPKSTSSKTAAAPAEKPAKKTSRQSLQSTTSSTTTGPKPRATSRPAAEKKTSQAAGTAKARPKSPTRPAKVPSHLMQPTAASAAKREHDDKKPTSSTTSRKPATAVPRAPAVASKTTAAAAAKKPAASRPAAPASSSGRTSVGGKAADGGFLARMMRPTAASASKTHEKTEVKSPPGRAQGVSKPTRANGEAAKVKRKVVEGAEKAKDKAAAAVGKKEPETSAKLEPSAPIDEKAEADATAGAGEGSETPVVNRGDDNSSLTQTPAGLEGGVIR</sequence>
<gene>
    <name evidence="2" type="ORF">HDK90DRAFT_203199</name>
</gene>
<feature type="compositionally biased region" description="Low complexity" evidence="1">
    <location>
        <begin position="198"/>
        <end position="213"/>
    </location>
</feature>
<comment type="caution">
    <text evidence="2">The sequence shown here is derived from an EMBL/GenBank/DDBJ whole genome shotgun (WGS) entry which is preliminary data.</text>
</comment>
<evidence type="ECO:0000313" key="3">
    <source>
        <dbReference type="Proteomes" id="UP001492380"/>
    </source>
</evidence>
<feature type="compositionally biased region" description="Low complexity" evidence="1">
    <location>
        <begin position="493"/>
        <end position="531"/>
    </location>
</feature>
<dbReference type="Proteomes" id="UP001492380">
    <property type="component" value="Unassembled WGS sequence"/>
</dbReference>
<evidence type="ECO:0000313" key="2">
    <source>
        <dbReference type="EMBL" id="KAK8237756.1"/>
    </source>
</evidence>